<proteinExistence type="predicted"/>
<organism evidence="2 3">
    <name type="scientific">Trichoderma arundinaceum</name>
    <dbReference type="NCBI Taxonomy" id="490622"/>
    <lineage>
        <taxon>Eukaryota</taxon>
        <taxon>Fungi</taxon>
        <taxon>Dikarya</taxon>
        <taxon>Ascomycota</taxon>
        <taxon>Pezizomycotina</taxon>
        <taxon>Sordariomycetes</taxon>
        <taxon>Hypocreomycetidae</taxon>
        <taxon>Hypocreales</taxon>
        <taxon>Hypocreaceae</taxon>
        <taxon>Trichoderma</taxon>
    </lineage>
</organism>
<dbReference type="Proteomes" id="UP000266272">
    <property type="component" value="Unassembled WGS sequence"/>
</dbReference>
<comment type="caution">
    <text evidence="2">The sequence shown here is derived from an EMBL/GenBank/DDBJ whole genome shotgun (WGS) entry which is preliminary data.</text>
</comment>
<accession>A0A395N9K4</accession>
<keyword evidence="3" id="KW-1185">Reference proteome</keyword>
<feature type="region of interest" description="Disordered" evidence="1">
    <location>
        <begin position="271"/>
        <end position="290"/>
    </location>
</feature>
<feature type="compositionally biased region" description="Polar residues" evidence="1">
    <location>
        <begin position="15"/>
        <end position="25"/>
    </location>
</feature>
<feature type="region of interest" description="Disordered" evidence="1">
    <location>
        <begin position="1"/>
        <end position="39"/>
    </location>
</feature>
<reference evidence="2 3" key="1">
    <citation type="journal article" date="2018" name="PLoS Pathog.">
        <title>Evolution of structural diversity of trichothecenes, a family of toxins produced by plant pathogenic and entomopathogenic fungi.</title>
        <authorList>
            <person name="Proctor R.H."/>
            <person name="McCormick S.P."/>
            <person name="Kim H.S."/>
            <person name="Cardoza R.E."/>
            <person name="Stanley A.M."/>
            <person name="Lindo L."/>
            <person name="Kelly A."/>
            <person name="Brown D.W."/>
            <person name="Lee T."/>
            <person name="Vaughan M.M."/>
            <person name="Alexander N.J."/>
            <person name="Busman M."/>
            <person name="Gutierrez S."/>
        </authorList>
    </citation>
    <scope>NUCLEOTIDE SEQUENCE [LARGE SCALE GENOMIC DNA]</scope>
    <source>
        <strain evidence="2 3">IBT 40837</strain>
    </source>
</reference>
<name>A0A395N9K4_TRIAR</name>
<evidence type="ECO:0000313" key="2">
    <source>
        <dbReference type="EMBL" id="RFU72353.1"/>
    </source>
</evidence>
<dbReference type="EMBL" id="PXOA01000876">
    <property type="protein sequence ID" value="RFU72353.1"/>
    <property type="molecule type" value="Genomic_DNA"/>
</dbReference>
<sequence length="290" mass="34105">MEANDEVDGIRASPEMNSTSANKENWPNLMLPPPRPARRIPRQERTASKMYRLGPRVKLTEKDLDFTIYRDETAHDIPPPRRQYYGSNMPALPEVKNGIKFKYALEHELRHKFRPLMQDAWARRDLEMMDKLRDNYYEYVTVRERVTGSYGWSVACNPMDVCLWIEDKGYDRRWTRDQKVAFRVFLIWMGKVVHLAARHWSDPIALRIIEKHNIQEIPKEFETLGLPNLTISKDSVTFVTFTPSGEDKTVAYRAAFTEQEQELIDQRWPEYWAPGEEAKAPLPDSEESKE</sequence>
<dbReference type="OrthoDB" id="4899939at2759"/>
<protein>
    <submittedName>
        <fullName evidence="2">Uncharacterized protein</fullName>
    </submittedName>
</protein>
<evidence type="ECO:0000256" key="1">
    <source>
        <dbReference type="SAM" id="MobiDB-lite"/>
    </source>
</evidence>
<gene>
    <name evidence="2" type="ORF">TARUN_9904</name>
</gene>
<dbReference type="AlphaFoldDB" id="A0A395N9K4"/>
<evidence type="ECO:0000313" key="3">
    <source>
        <dbReference type="Proteomes" id="UP000266272"/>
    </source>
</evidence>